<keyword evidence="2" id="KW-1185">Reference proteome</keyword>
<evidence type="ECO:0000313" key="1">
    <source>
        <dbReference type="EMBL" id="KAF8560869.1"/>
    </source>
</evidence>
<reference evidence="1 2" key="1">
    <citation type="submission" date="2019-07" db="EMBL/GenBank/DDBJ databases">
        <title>Annotation for the trematode Paragonimus westermani.</title>
        <authorList>
            <person name="Choi Y.-J."/>
        </authorList>
    </citation>
    <scope>NUCLEOTIDE SEQUENCE [LARGE SCALE GENOMIC DNA]</scope>
    <source>
        <strain evidence="1">180907_Pwestermani</strain>
    </source>
</reference>
<proteinExistence type="predicted"/>
<dbReference type="EMBL" id="JTDF01022179">
    <property type="protein sequence ID" value="KAF8560869.1"/>
    <property type="molecule type" value="Genomic_DNA"/>
</dbReference>
<protein>
    <submittedName>
        <fullName evidence="1">Uncharacterized protein</fullName>
    </submittedName>
</protein>
<comment type="caution">
    <text evidence="1">The sequence shown here is derived from an EMBL/GenBank/DDBJ whole genome shotgun (WGS) entry which is preliminary data.</text>
</comment>
<sequence>MRQLSKDISLALLDERIPERRMFTSAKLLIHLMGRYASYFVATDRWCKRFSTPVQIYLQDLDELILLLVEHVNSTVQHNASE</sequence>
<organism evidence="1 2">
    <name type="scientific">Paragonimus westermani</name>
    <dbReference type="NCBI Taxonomy" id="34504"/>
    <lineage>
        <taxon>Eukaryota</taxon>
        <taxon>Metazoa</taxon>
        <taxon>Spiralia</taxon>
        <taxon>Lophotrochozoa</taxon>
        <taxon>Platyhelminthes</taxon>
        <taxon>Trematoda</taxon>
        <taxon>Digenea</taxon>
        <taxon>Plagiorchiida</taxon>
        <taxon>Troglotremata</taxon>
        <taxon>Troglotrematidae</taxon>
        <taxon>Paragonimus</taxon>
    </lineage>
</organism>
<dbReference type="AlphaFoldDB" id="A0A8T0CYZ0"/>
<dbReference type="Proteomes" id="UP000699462">
    <property type="component" value="Unassembled WGS sequence"/>
</dbReference>
<evidence type="ECO:0000313" key="2">
    <source>
        <dbReference type="Proteomes" id="UP000699462"/>
    </source>
</evidence>
<name>A0A8T0CYZ0_9TREM</name>
<gene>
    <name evidence="1" type="ORF">P879_04332</name>
</gene>
<accession>A0A8T0CYZ0</accession>